<dbReference type="InterPro" id="IPR001387">
    <property type="entry name" value="Cro/C1-type_HTH"/>
</dbReference>
<sequence>MNNRIREVRKDKNLTQKQLGALLGLTRDSITSIENCRVVPNELFINHFCDKLKVNKEWLVNGIGDKYFSTSEEENILADIFASLTVNEAPKLKKLILELNELDDDHLDLIENLAKGLKQLQKKEK</sequence>
<dbReference type="SUPFAM" id="SSF47413">
    <property type="entry name" value="lambda repressor-like DNA-binding domains"/>
    <property type="match status" value="1"/>
</dbReference>
<comment type="caution">
    <text evidence="2">The sequence shown here is derived from an EMBL/GenBank/DDBJ whole genome shotgun (WGS) entry which is preliminary data.</text>
</comment>
<dbReference type="Pfam" id="PF12844">
    <property type="entry name" value="HTH_19"/>
    <property type="match status" value="1"/>
</dbReference>
<organism evidence="2 3">
    <name type="scientific">Paraclostridium tenue</name>
    <dbReference type="NCBI Taxonomy" id="1737"/>
    <lineage>
        <taxon>Bacteria</taxon>
        <taxon>Bacillati</taxon>
        <taxon>Bacillota</taxon>
        <taxon>Clostridia</taxon>
        <taxon>Peptostreptococcales</taxon>
        <taxon>Peptostreptococcaceae</taxon>
        <taxon>Paraclostridium</taxon>
    </lineage>
</organism>
<dbReference type="InterPro" id="IPR010982">
    <property type="entry name" value="Lambda_DNA-bd_dom_sf"/>
</dbReference>
<dbReference type="PROSITE" id="PS50943">
    <property type="entry name" value="HTH_CROC1"/>
    <property type="match status" value="1"/>
</dbReference>
<feature type="domain" description="HTH cro/C1-type" evidence="1">
    <location>
        <begin position="5"/>
        <end position="59"/>
    </location>
</feature>
<accession>A0ABN1M9E8</accession>
<name>A0ABN1M9E8_9FIRM</name>
<dbReference type="Gene3D" id="1.10.260.40">
    <property type="entry name" value="lambda repressor-like DNA-binding domains"/>
    <property type="match status" value="1"/>
</dbReference>
<evidence type="ECO:0000313" key="3">
    <source>
        <dbReference type="Proteomes" id="UP001400965"/>
    </source>
</evidence>
<evidence type="ECO:0000259" key="1">
    <source>
        <dbReference type="PROSITE" id="PS50943"/>
    </source>
</evidence>
<dbReference type="EMBL" id="BAAACP010000020">
    <property type="protein sequence ID" value="GAA0865959.1"/>
    <property type="molecule type" value="Genomic_DNA"/>
</dbReference>
<dbReference type="RefSeq" id="WP_346046630.1">
    <property type="nucleotide sequence ID" value="NZ_BAAACP010000020.1"/>
</dbReference>
<evidence type="ECO:0000313" key="2">
    <source>
        <dbReference type="EMBL" id="GAA0865959.1"/>
    </source>
</evidence>
<reference evidence="2 3" key="1">
    <citation type="journal article" date="2019" name="Int. J. Syst. Evol. Microbiol.">
        <title>The Global Catalogue of Microorganisms (GCM) 10K type strain sequencing project: providing services to taxonomists for standard genome sequencing and annotation.</title>
        <authorList>
            <consortium name="The Broad Institute Genomics Platform"/>
            <consortium name="The Broad Institute Genome Sequencing Center for Infectious Disease"/>
            <person name="Wu L."/>
            <person name="Ma J."/>
        </authorList>
    </citation>
    <scope>NUCLEOTIDE SEQUENCE [LARGE SCALE GENOMIC DNA]</scope>
    <source>
        <strain evidence="2 3">JCM 6486</strain>
    </source>
</reference>
<protein>
    <recommendedName>
        <fullName evidence="1">HTH cro/C1-type domain-containing protein</fullName>
    </recommendedName>
</protein>
<dbReference type="SMART" id="SM00530">
    <property type="entry name" value="HTH_XRE"/>
    <property type="match status" value="1"/>
</dbReference>
<proteinExistence type="predicted"/>
<keyword evidence="3" id="KW-1185">Reference proteome</keyword>
<dbReference type="CDD" id="cd00093">
    <property type="entry name" value="HTH_XRE"/>
    <property type="match status" value="1"/>
</dbReference>
<dbReference type="Proteomes" id="UP001400965">
    <property type="component" value="Unassembled WGS sequence"/>
</dbReference>
<gene>
    <name evidence="2" type="ORF">GCM10008917_25520</name>
</gene>